<dbReference type="PANTHER" id="PTHR45947:SF3">
    <property type="entry name" value="SULFOQUINOVOSYL TRANSFERASE SQD2"/>
    <property type="match status" value="1"/>
</dbReference>
<gene>
    <name evidence="2" type="ORF">KEM09_02280</name>
</gene>
<feature type="domain" description="Glycosyl transferase family 1" evidence="1">
    <location>
        <begin position="222"/>
        <end position="378"/>
    </location>
</feature>
<dbReference type="EMBL" id="JAGUCN010000002">
    <property type="protein sequence ID" value="MBS2210208.1"/>
    <property type="molecule type" value="Genomic_DNA"/>
</dbReference>
<proteinExistence type="predicted"/>
<dbReference type="Proteomes" id="UP000721861">
    <property type="component" value="Unassembled WGS sequence"/>
</dbReference>
<organism evidence="2 3">
    <name type="scientific">Carboxylicivirga mesophila</name>
    <dbReference type="NCBI Taxonomy" id="1166478"/>
    <lineage>
        <taxon>Bacteria</taxon>
        <taxon>Pseudomonadati</taxon>
        <taxon>Bacteroidota</taxon>
        <taxon>Bacteroidia</taxon>
        <taxon>Marinilabiliales</taxon>
        <taxon>Marinilabiliaceae</taxon>
        <taxon>Carboxylicivirga</taxon>
    </lineage>
</organism>
<dbReference type="RefSeq" id="WP_212224840.1">
    <property type="nucleotide sequence ID" value="NZ_JAGUCN010000002.1"/>
</dbReference>
<name>A0ABS5K5G3_9BACT</name>
<reference evidence="2 3" key="1">
    <citation type="journal article" date="2014" name="Int. J. Syst. Evol. Microbiol.">
        <title>Carboxylicivirga gen. nov. in the family Marinilabiliaceae with two novel species, Carboxylicivirga mesophila sp. nov. and Carboxylicivirga taeanensis sp. nov., and reclassification of Cytophaga fermentans as Saccharicrinis fermentans gen. nov., comb. nov.</title>
        <authorList>
            <person name="Yang S.H."/>
            <person name="Seo H.S."/>
            <person name="Woo J.H."/>
            <person name="Oh H.M."/>
            <person name="Jang H."/>
            <person name="Lee J.H."/>
            <person name="Kim S.J."/>
            <person name="Kwon K.K."/>
        </authorList>
    </citation>
    <scope>NUCLEOTIDE SEQUENCE [LARGE SCALE GENOMIC DNA]</scope>
    <source>
        <strain evidence="2 3">JCM 18290</strain>
    </source>
</reference>
<evidence type="ECO:0000313" key="2">
    <source>
        <dbReference type="EMBL" id="MBS2210208.1"/>
    </source>
</evidence>
<dbReference type="InterPro" id="IPR001296">
    <property type="entry name" value="Glyco_trans_1"/>
</dbReference>
<keyword evidence="3" id="KW-1185">Reference proteome</keyword>
<evidence type="ECO:0000259" key="1">
    <source>
        <dbReference type="Pfam" id="PF00534"/>
    </source>
</evidence>
<dbReference type="Gene3D" id="3.40.50.2000">
    <property type="entry name" value="Glycogen Phosphorylase B"/>
    <property type="match status" value="2"/>
</dbReference>
<dbReference type="InterPro" id="IPR050194">
    <property type="entry name" value="Glycosyltransferase_grp1"/>
</dbReference>
<dbReference type="CDD" id="cd03801">
    <property type="entry name" value="GT4_PimA-like"/>
    <property type="match status" value="1"/>
</dbReference>
<dbReference type="PANTHER" id="PTHR45947">
    <property type="entry name" value="SULFOQUINOVOSYL TRANSFERASE SQD2"/>
    <property type="match status" value="1"/>
</dbReference>
<dbReference type="Pfam" id="PF00534">
    <property type="entry name" value="Glycos_transf_1"/>
    <property type="match status" value="1"/>
</dbReference>
<accession>A0ABS5K5G3</accession>
<sequence>MKILVIANTIRSYDLHDSKNITGLKKILGDIYYNPKLTAEKYFWISSFVKGNFKNNELRILRNSKLRLLSTINLKLIKRIVSSLGNNRGRLKELKNDFLDELQYNFITKYVDNLKPNIVHIHDITRLHNKVIRYLIQKEIKCFLTLHIYIGKSSMLREYNDLMLNQKDLFSTPNINRLTITCVSSKQAKRLLNDYGHLNPENIHTILNGTDFKVSNRNYSFDIRNKFKIDKNRKILLSIGTVCDRKNQLQILQSLSIMNKNDLDKIFVLFVGDAQPSELKKVTDFCHSNNLTNSVKYIGALSTDKIKSYYAQSDFIISTSKNEAFGLTFIEGFVFGLPSITFSDLDAIEDLYNPNAMEITDDRSNEGLKNVILSAINKKWDAAFIKQYSLKFGAEQMIKNYNELYQ</sequence>
<dbReference type="SUPFAM" id="SSF53756">
    <property type="entry name" value="UDP-Glycosyltransferase/glycogen phosphorylase"/>
    <property type="match status" value="1"/>
</dbReference>
<evidence type="ECO:0000313" key="3">
    <source>
        <dbReference type="Proteomes" id="UP000721861"/>
    </source>
</evidence>
<comment type="caution">
    <text evidence="2">The sequence shown here is derived from an EMBL/GenBank/DDBJ whole genome shotgun (WGS) entry which is preliminary data.</text>
</comment>
<protein>
    <submittedName>
        <fullName evidence="2">Glycosyltransferase family 4 protein</fullName>
    </submittedName>
</protein>